<dbReference type="Proteomes" id="UP000001072">
    <property type="component" value="Unassembled WGS sequence"/>
</dbReference>
<dbReference type="GO" id="GO:0005737">
    <property type="term" value="C:cytoplasm"/>
    <property type="evidence" value="ECO:0007669"/>
    <property type="project" value="UniProtKB-SubCell"/>
</dbReference>
<evidence type="ECO:0000256" key="11">
    <source>
        <dbReference type="SAM" id="MobiDB-lite"/>
    </source>
</evidence>
<dbReference type="InterPro" id="IPR003604">
    <property type="entry name" value="Matrin/U1-like-C_Znf_C2H2"/>
</dbReference>
<feature type="region of interest" description="Disordered" evidence="11">
    <location>
        <begin position="148"/>
        <end position="179"/>
    </location>
</feature>
<keyword evidence="3 10" id="KW-0963">Cytoplasm</keyword>
<keyword evidence="5" id="KW-0677">Repeat</keyword>
<dbReference type="GO" id="GO:0036503">
    <property type="term" value="P:ERAD pathway"/>
    <property type="evidence" value="ECO:0007669"/>
    <property type="project" value="TreeGrafter"/>
</dbReference>
<feature type="compositionally biased region" description="Basic residues" evidence="11">
    <location>
        <begin position="21"/>
        <end position="32"/>
    </location>
</feature>
<dbReference type="GO" id="GO:0016787">
    <property type="term" value="F:hydrolase activity"/>
    <property type="evidence" value="ECO:0007669"/>
    <property type="project" value="UniProtKB-KW"/>
</dbReference>
<keyword evidence="9" id="KW-0175">Coiled coil</keyword>
<evidence type="ECO:0000256" key="5">
    <source>
        <dbReference type="ARBA" id="ARBA00022737"/>
    </source>
</evidence>
<dbReference type="HOGENOM" id="CLU_014293_1_1_1"/>
<dbReference type="SMART" id="SM00451">
    <property type="entry name" value="ZnF_U1"/>
    <property type="match status" value="1"/>
</dbReference>
<dbReference type="RefSeq" id="XP_007414465.1">
    <property type="nucleotide sequence ID" value="XM_007414403.1"/>
</dbReference>
<feature type="region of interest" description="Disordered" evidence="11">
    <location>
        <begin position="605"/>
        <end position="650"/>
    </location>
</feature>
<comment type="similarity">
    <text evidence="2 10">Belongs to the ANKZF1/VMS1 family.</text>
</comment>
<dbReference type="PANTHER" id="PTHR16036">
    <property type="entry name" value="ANKYRIN REPEAT AND ZINC FINGER DOMAIN-CONTAINING PROTEIN 1"/>
    <property type="match status" value="1"/>
</dbReference>
<dbReference type="FunCoup" id="F4RZD5">
    <property type="interactions" value="26"/>
</dbReference>
<comment type="subcellular location">
    <subcellularLocation>
        <location evidence="1">Cytoplasm</location>
    </subcellularLocation>
</comment>
<gene>
    <name evidence="13" type="ORF">MELLADRAFT_117612</name>
</gene>
<evidence type="ECO:0000256" key="10">
    <source>
        <dbReference type="PROSITE-ProRule" id="PRU01389"/>
    </source>
</evidence>
<feature type="domain" description="VLRF1" evidence="12">
    <location>
        <begin position="264"/>
        <end position="400"/>
    </location>
</feature>
<name>F4RZD5_MELLP</name>
<evidence type="ECO:0000256" key="9">
    <source>
        <dbReference type="ARBA" id="ARBA00023054"/>
    </source>
</evidence>
<evidence type="ECO:0000256" key="6">
    <source>
        <dbReference type="ARBA" id="ARBA00022759"/>
    </source>
</evidence>
<dbReference type="InParanoid" id="F4RZD5"/>
<sequence>MVRKHKTKSRDSQNTDSIGNLKRKSKSKSKSKSKMEGTHSTTSQQLLTWGKLHPFCLPKPLLENLTLRPRPLAPHQIESNNHQSNLTQDENISDGKLGCLVCDTHFDEPLAQRAHFKSDWHRYNVKRGRKTAPLKESEFQAVLEALEDSLSGSEDEDDSSSEEEDHKSEPSDSEDQQVLSNPVQNSPLIWFTASNLLGEGVQFGIYRCILPQFSTRKITSNQGELTEEEQRVVILNELNGLQCEPKPGPSSNRMVNLETDETPPVRTWAFFMVSGGHFAGMIVSTTPELRHVARRKQGGGQGTHDTSGKGMAKSAGANLRRYNEQALTDEIRDLLASWSQSIANCELLFIRASKQNSKIFFNYDQSVLERSDPRIRSFPFPTRRPTLNELKRCFHELTRVQITHLTKEELEAADQLYLDSLLPRKPLPIKPQAAQPKKITNNKPEIDPAEQRLQDRWERFIEMIRKGRLSAIQDFVVKYNEEGEPDWTGLLPEFLVEKKHVGSVLHLAAMWDQPEVVEWLLIERRCDPTIVVDREEGGPKMLGMTPYEVASSRTTRNVFRRAMANYPDWYDWLKKAKVPSGLTEELESQQILKENLRQQKLKEKLKERDRVREQNEARERKEREERLSGDQRARLERERRARAAEARLNK</sequence>
<keyword evidence="14" id="KW-1185">Reference proteome</keyword>
<evidence type="ECO:0000256" key="4">
    <source>
        <dbReference type="ARBA" id="ARBA00022722"/>
    </source>
</evidence>
<dbReference type="EMBL" id="GL883132">
    <property type="protein sequence ID" value="EGG02208.1"/>
    <property type="molecule type" value="Genomic_DNA"/>
</dbReference>
<dbReference type="InterPro" id="IPR047139">
    <property type="entry name" value="ANKZ1/VMS1"/>
</dbReference>
<dbReference type="GO" id="GO:0004519">
    <property type="term" value="F:endonuclease activity"/>
    <property type="evidence" value="ECO:0007669"/>
    <property type="project" value="UniProtKB-KW"/>
</dbReference>
<dbReference type="GeneID" id="18926053"/>
<evidence type="ECO:0000259" key="12">
    <source>
        <dbReference type="PROSITE" id="PS52044"/>
    </source>
</evidence>
<dbReference type="Pfam" id="PF18826">
    <property type="entry name" value="bVLRF1"/>
    <property type="match status" value="1"/>
</dbReference>
<dbReference type="PROSITE" id="PS52044">
    <property type="entry name" value="VLRF1"/>
    <property type="match status" value="1"/>
</dbReference>
<feature type="active site" evidence="10">
    <location>
        <position position="301"/>
    </location>
</feature>
<protein>
    <recommendedName>
        <fullName evidence="12">VLRF1 domain-containing protein</fullName>
    </recommendedName>
</protein>
<organism evidence="14">
    <name type="scientific">Melampsora larici-populina (strain 98AG31 / pathotype 3-4-7)</name>
    <name type="common">Poplar leaf rust fungus</name>
    <dbReference type="NCBI Taxonomy" id="747676"/>
    <lineage>
        <taxon>Eukaryota</taxon>
        <taxon>Fungi</taxon>
        <taxon>Dikarya</taxon>
        <taxon>Basidiomycota</taxon>
        <taxon>Pucciniomycotina</taxon>
        <taxon>Pucciniomycetes</taxon>
        <taxon>Pucciniales</taxon>
        <taxon>Melampsoraceae</taxon>
        <taxon>Melampsora</taxon>
    </lineage>
</organism>
<reference evidence="14" key="1">
    <citation type="journal article" date="2011" name="Proc. Natl. Acad. Sci. U.S.A.">
        <title>Obligate biotrophy features unraveled by the genomic analysis of rust fungi.</title>
        <authorList>
            <person name="Duplessis S."/>
            <person name="Cuomo C.A."/>
            <person name="Lin Y.-C."/>
            <person name="Aerts A."/>
            <person name="Tisserant E."/>
            <person name="Veneault-Fourrey C."/>
            <person name="Joly D.L."/>
            <person name="Hacquard S."/>
            <person name="Amselem J."/>
            <person name="Cantarel B.L."/>
            <person name="Chiu R."/>
            <person name="Coutinho P.M."/>
            <person name="Feau N."/>
            <person name="Field M."/>
            <person name="Frey P."/>
            <person name="Gelhaye E."/>
            <person name="Goldberg J."/>
            <person name="Grabherr M.G."/>
            <person name="Kodira C.D."/>
            <person name="Kohler A."/>
            <person name="Kuees U."/>
            <person name="Lindquist E.A."/>
            <person name="Lucas S.M."/>
            <person name="Mago R."/>
            <person name="Mauceli E."/>
            <person name="Morin E."/>
            <person name="Murat C."/>
            <person name="Pangilinan J.L."/>
            <person name="Park R."/>
            <person name="Pearson M."/>
            <person name="Quesneville H."/>
            <person name="Rouhier N."/>
            <person name="Sakthikumar S."/>
            <person name="Salamov A.A."/>
            <person name="Schmutz J."/>
            <person name="Selles B."/>
            <person name="Shapiro H."/>
            <person name="Tanguay P."/>
            <person name="Tuskan G.A."/>
            <person name="Henrissat B."/>
            <person name="Van de Peer Y."/>
            <person name="Rouze P."/>
            <person name="Ellis J.G."/>
            <person name="Dodds P.N."/>
            <person name="Schein J.E."/>
            <person name="Zhong S."/>
            <person name="Hamelin R.C."/>
            <person name="Grigoriev I.V."/>
            <person name="Szabo L.J."/>
            <person name="Martin F."/>
        </authorList>
    </citation>
    <scope>NUCLEOTIDE SEQUENCE [LARGE SCALE GENOMIC DNA]</scope>
    <source>
        <strain evidence="14">98AG31 / pathotype 3-4-7</strain>
    </source>
</reference>
<dbReference type="KEGG" id="mlr:MELLADRAFT_117612"/>
<dbReference type="GO" id="GO:0008270">
    <property type="term" value="F:zinc ion binding"/>
    <property type="evidence" value="ECO:0007669"/>
    <property type="project" value="InterPro"/>
</dbReference>
<proteinExistence type="inferred from homology"/>
<feature type="region of interest" description="Disordered" evidence="11">
    <location>
        <begin position="1"/>
        <end position="44"/>
    </location>
</feature>
<evidence type="ECO:0000256" key="7">
    <source>
        <dbReference type="ARBA" id="ARBA00022801"/>
    </source>
</evidence>
<keyword evidence="6 10" id="KW-0255">Endonuclease</keyword>
<accession>F4RZD5</accession>
<dbReference type="STRING" id="747676.F4RZD5"/>
<evidence type="ECO:0000256" key="2">
    <source>
        <dbReference type="ARBA" id="ARBA00009262"/>
    </source>
</evidence>
<dbReference type="OrthoDB" id="429841at2759"/>
<keyword evidence="4 10" id="KW-0540">Nuclease</keyword>
<dbReference type="GO" id="GO:0003676">
    <property type="term" value="F:nucleic acid binding"/>
    <property type="evidence" value="ECO:0007669"/>
    <property type="project" value="InterPro"/>
</dbReference>
<comment type="domain">
    <text evidence="10">The VLRF1 domain mediates binding to the 60S ribosomal subunit.</text>
</comment>
<evidence type="ECO:0000313" key="14">
    <source>
        <dbReference type="Proteomes" id="UP000001072"/>
    </source>
</evidence>
<feature type="compositionally biased region" description="Acidic residues" evidence="11">
    <location>
        <begin position="153"/>
        <end position="163"/>
    </location>
</feature>
<dbReference type="eggNOG" id="KOG2505">
    <property type="taxonomic scope" value="Eukaryota"/>
</dbReference>
<keyword evidence="7 10" id="KW-0378">Hydrolase</keyword>
<evidence type="ECO:0000256" key="3">
    <source>
        <dbReference type="ARBA" id="ARBA00022490"/>
    </source>
</evidence>
<dbReference type="VEuPathDB" id="FungiDB:MELLADRAFT_117612"/>
<evidence type="ECO:0000256" key="1">
    <source>
        <dbReference type="ARBA" id="ARBA00004496"/>
    </source>
</evidence>
<evidence type="ECO:0000256" key="8">
    <source>
        <dbReference type="ARBA" id="ARBA00023043"/>
    </source>
</evidence>
<dbReference type="AlphaFoldDB" id="F4RZD5"/>
<keyword evidence="8" id="KW-0040">ANK repeat</keyword>
<dbReference type="InterPro" id="IPR041175">
    <property type="entry name" value="VLRF1/Vms1"/>
</dbReference>
<evidence type="ECO:0000313" key="13">
    <source>
        <dbReference type="EMBL" id="EGG02208.1"/>
    </source>
</evidence>
<dbReference type="PANTHER" id="PTHR16036:SF2">
    <property type="entry name" value="TRNA ENDONUCLEASE ANKZF1"/>
    <property type="match status" value="1"/>
</dbReference>